<sequence length="305" mass="36659">MIQIINRNLQPLIENHWNHIENHFKNHTNSIRFEDINRLCMKIEPGFSFEMLIKANYQKLRYIKEKIYPRIKKIPNYNKCSEKIKAVYNDKFSKSNSHIGEYNYNAIEFVDNLDISVCPYCNRNYIDTREYNNVKKSGCQIDHFYDKYSYPLLALSFYNLVPVCPSCNHTKATKEFFVSPFDETKKTDDIITFDWEPIDSDYLQSKDDVKLIYKCDMEMKHQFEELKLEKPYKMHNDIIYEIIKKTQLYNNIRLLELKEDFPGIPFNQEETIKILFGVYLDSVDYLKRPLSKLTYDIVKKEVFNK</sequence>
<dbReference type="PATRIC" id="fig|1121326.3.peg.5365"/>
<protein>
    <recommendedName>
        <fullName evidence="3">HNH domain-containing protein</fullName>
    </recommendedName>
</protein>
<evidence type="ECO:0000313" key="2">
    <source>
        <dbReference type="Proteomes" id="UP000076603"/>
    </source>
</evidence>
<dbReference type="Gene3D" id="1.10.30.50">
    <property type="match status" value="1"/>
</dbReference>
<dbReference type="EMBL" id="LWAE01000009">
    <property type="protein sequence ID" value="KZL89401.1"/>
    <property type="molecule type" value="Genomic_DNA"/>
</dbReference>
<comment type="caution">
    <text evidence="1">The sequence shown here is derived from an EMBL/GenBank/DDBJ whole genome shotgun (WGS) entry which is preliminary data.</text>
</comment>
<evidence type="ECO:0008006" key="3">
    <source>
        <dbReference type="Google" id="ProtNLM"/>
    </source>
</evidence>
<dbReference type="STRING" id="1121326.CLMAG_53050"/>
<keyword evidence="2" id="KW-1185">Reference proteome</keyword>
<name>A0A162R499_9CLOT</name>
<reference evidence="1 2" key="1">
    <citation type="submission" date="2016-04" db="EMBL/GenBank/DDBJ databases">
        <title>Genome sequence of Clostridium magnum DSM 2767.</title>
        <authorList>
            <person name="Poehlein A."/>
            <person name="Uhlig R."/>
            <person name="Fischer R."/>
            <person name="Bahl H."/>
            <person name="Daniel R."/>
        </authorList>
    </citation>
    <scope>NUCLEOTIDE SEQUENCE [LARGE SCALE GENOMIC DNA]</scope>
    <source>
        <strain evidence="1 2">DSM 2767</strain>
    </source>
</reference>
<dbReference type="Proteomes" id="UP000076603">
    <property type="component" value="Unassembled WGS sequence"/>
</dbReference>
<accession>A0A162R499</accession>
<dbReference type="RefSeq" id="WP_066629312.1">
    <property type="nucleotide sequence ID" value="NZ_FQXL01000018.1"/>
</dbReference>
<dbReference type="OrthoDB" id="9816185at2"/>
<proteinExistence type="predicted"/>
<organism evidence="1 2">
    <name type="scientific">Clostridium magnum DSM 2767</name>
    <dbReference type="NCBI Taxonomy" id="1121326"/>
    <lineage>
        <taxon>Bacteria</taxon>
        <taxon>Bacillati</taxon>
        <taxon>Bacillota</taxon>
        <taxon>Clostridia</taxon>
        <taxon>Eubacteriales</taxon>
        <taxon>Clostridiaceae</taxon>
        <taxon>Clostridium</taxon>
    </lineage>
</organism>
<evidence type="ECO:0000313" key="1">
    <source>
        <dbReference type="EMBL" id="KZL89401.1"/>
    </source>
</evidence>
<gene>
    <name evidence="1" type="ORF">CLMAG_53050</name>
</gene>
<dbReference type="AlphaFoldDB" id="A0A162R499"/>